<protein>
    <submittedName>
        <fullName evidence="4">PIG3 family NAD(P)H quinone oxidoreductase</fullName>
    </submittedName>
</protein>
<keyword evidence="5" id="KW-1185">Reference proteome</keyword>
<dbReference type="Gene3D" id="3.40.50.720">
    <property type="entry name" value="NAD(P)-binding Rossmann-like Domain"/>
    <property type="match status" value="1"/>
</dbReference>
<evidence type="ECO:0000256" key="2">
    <source>
        <dbReference type="ARBA" id="ARBA00023002"/>
    </source>
</evidence>
<dbReference type="Pfam" id="PF08240">
    <property type="entry name" value="ADH_N"/>
    <property type="match status" value="1"/>
</dbReference>
<dbReference type="InterPro" id="IPR013149">
    <property type="entry name" value="ADH-like_C"/>
</dbReference>
<dbReference type="SUPFAM" id="SSF50129">
    <property type="entry name" value="GroES-like"/>
    <property type="match status" value="1"/>
</dbReference>
<feature type="domain" description="Enoyl reductase (ER)" evidence="3">
    <location>
        <begin position="10"/>
        <end position="321"/>
    </location>
</feature>
<evidence type="ECO:0000313" key="5">
    <source>
        <dbReference type="Proteomes" id="UP001179181"/>
    </source>
</evidence>
<sequence>MKAVVITSSGDPDVLCMQYREIPVLAENEILIKVYAAGVNRPDILQRKGKYPPPPDASKDVPGLEIAGIIEQVGDGVIDWEQGDQVCALLTGGGYAEYAIANAGHCLPIPNGFDFVQAASLPETVSTVWHNVFQRGNLQSGENFLVHGGSSGIGITAIQLAKAFGAKVFTTAGSDSKCDACNALGSDLSINYKTEDFEEILKESGVDVILDMVGGDYIPKNIRLLRRDGRLVFINTMNGNIANGIDFGLIMRNRLTITGSTLRNREPEFKAALAKEIKEKVWPIIDSGHFQPVIYKQFPMSAASDAHTLMESSEHIGKIVLVNDWD</sequence>
<keyword evidence="1" id="KW-0521">NADP</keyword>
<dbReference type="PANTHER" id="PTHR48106:SF8">
    <property type="entry name" value="OS02G0805600 PROTEIN"/>
    <property type="match status" value="1"/>
</dbReference>
<proteinExistence type="predicted"/>
<dbReference type="Gene3D" id="3.90.180.10">
    <property type="entry name" value="Medium-chain alcohol dehydrogenases, catalytic domain"/>
    <property type="match status" value="1"/>
</dbReference>
<dbReference type="SMART" id="SM00829">
    <property type="entry name" value="PKS_ER"/>
    <property type="match status" value="1"/>
</dbReference>
<dbReference type="InterPro" id="IPR011032">
    <property type="entry name" value="GroES-like_sf"/>
</dbReference>
<reference evidence="4 5" key="1">
    <citation type="submission" date="2020-03" db="EMBL/GenBank/DDBJ databases">
        <title>Genomic Encyclopedia of Type Strains, Phase IV (KMG-IV): sequencing the most valuable type-strain genomes for metagenomic binning, comparative biology and taxonomic classification.</title>
        <authorList>
            <person name="Goeker M."/>
        </authorList>
    </citation>
    <scope>NUCLEOTIDE SEQUENCE [LARGE SCALE GENOMIC DNA]</scope>
    <source>
        <strain evidence="4 5">DSM 102865</strain>
    </source>
</reference>
<dbReference type="InterPro" id="IPR036291">
    <property type="entry name" value="NAD(P)-bd_dom_sf"/>
</dbReference>
<dbReference type="CDD" id="cd05276">
    <property type="entry name" value="p53_inducible_oxidoreductase"/>
    <property type="match status" value="1"/>
</dbReference>
<evidence type="ECO:0000313" key="4">
    <source>
        <dbReference type="EMBL" id="NIJ55291.1"/>
    </source>
</evidence>
<evidence type="ECO:0000259" key="3">
    <source>
        <dbReference type="SMART" id="SM00829"/>
    </source>
</evidence>
<dbReference type="InterPro" id="IPR020843">
    <property type="entry name" value="ER"/>
</dbReference>
<dbReference type="RefSeq" id="WP_167274902.1">
    <property type="nucleotide sequence ID" value="NZ_JAASQJ010000005.1"/>
</dbReference>
<comment type="caution">
    <text evidence="4">The sequence shown here is derived from an EMBL/GenBank/DDBJ whole genome shotgun (WGS) entry which is preliminary data.</text>
</comment>
<dbReference type="PANTHER" id="PTHR48106">
    <property type="entry name" value="QUINONE OXIDOREDUCTASE PIG3-RELATED"/>
    <property type="match status" value="1"/>
</dbReference>
<dbReference type="NCBIfam" id="TIGR02824">
    <property type="entry name" value="quinone_pig3"/>
    <property type="match status" value="1"/>
</dbReference>
<dbReference type="SUPFAM" id="SSF51735">
    <property type="entry name" value="NAD(P)-binding Rossmann-fold domains"/>
    <property type="match status" value="1"/>
</dbReference>
<dbReference type="InterPro" id="IPR014189">
    <property type="entry name" value="Quinone_OxRdtase_PIG3"/>
</dbReference>
<evidence type="ECO:0000256" key="1">
    <source>
        <dbReference type="ARBA" id="ARBA00022857"/>
    </source>
</evidence>
<organism evidence="4 5">
    <name type="scientific">Dyadobacter arcticus</name>
    <dbReference type="NCBI Taxonomy" id="1078754"/>
    <lineage>
        <taxon>Bacteria</taxon>
        <taxon>Pseudomonadati</taxon>
        <taxon>Bacteroidota</taxon>
        <taxon>Cytophagia</taxon>
        <taxon>Cytophagales</taxon>
        <taxon>Spirosomataceae</taxon>
        <taxon>Dyadobacter</taxon>
    </lineage>
</organism>
<gene>
    <name evidence="4" type="ORF">FHS68_004480</name>
</gene>
<dbReference type="EMBL" id="JAASQJ010000005">
    <property type="protein sequence ID" value="NIJ55291.1"/>
    <property type="molecule type" value="Genomic_DNA"/>
</dbReference>
<dbReference type="Proteomes" id="UP001179181">
    <property type="component" value="Unassembled WGS sequence"/>
</dbReference>
<dbReference type="Pfam" id="PF00107">
    <property type="entry name" value="ADH_zinc_N"/>
    <property type="match status" value="1"/>
</dbReference>
<dbReference type="InterPro" id="IPR013154">
    <property type="entry name" value="ADH-like_N"/>
</dbReference>
<keyword evidence="2" id="KW-0560">Oxidoreductase</keyword>
<accession>A0ABX0UQN8</accession>
<name>A0ABX0UQN8_9BACT</name>